<evidence type="ECO:0000259" key="2">
    <source>
        <dbReference type="SMART" id="SM00060"/>
    </source>
</evidence>
<keyword evidence="1" id="KW-0732">Signal</keyword>
<evidence type="ECO:0000313" key="4">
    <source>
        <dbReference type="Proteomes" id="UP001302274"/>
    </source>
</evidence>
<evidence type="ECO:0000313" key="3">
    <source>
        <dbReference type="EMBL" id="MEA9357699.1"/>
    </source>
</evidence>
<dbReference type="InterPro" id="IPR013783">
    <property type="entry name" value="Ig-like_fold"/>
</dbReference>
<name>A0ABU5VXB1_9BACT</name>
<feature type="domain" description="Fibronectin type-III" evidence="2">
    <location>
        <begin position="550"/>
        <end position="650"/>
    </location>
</feature>
<feature type="chain" id="PRO_5046708615" evidence="1">
    <location>
        <begin position="19"/>
        <end position="1717"/>
    </location>
</feature>
<protein>
    <submittedName>
        <fullName evidence="3">Fibronectin type III domain-containing protein</fullName>
    </submittedName>
</protein>
<dbReference type="CDD" id="cd00063">
    <property type="entry name" value="FN3"/>
    <property type="match status" value="1"/>
</dbReference>
<organism evidence="3 4">
    <name type="scientific">Bacteriovorax antarcticus</name>
    <dbReference type="NCBI Taxonomy" id="3088717"/>
    <lineage>
        <taxon>Bacteria</taxon>
        <taxon>Pseudomonadati</taxon>
        <taxon>Bdellovibrionota</taxon>
        <taxon>Bacteriovoracia</taxon>
        <taxon>Bacteriovoracales</taxon>
        <taxon>Bacteriovoracaceae</taxon>
        <taxon>Bacteriovorax</taxon>
    </lineage>
</organism>
<dbReference type="EMBL" id="JAYGJQ010000002">
    <property type="protein sequence ID" value="MEA9357699.1"/>
    <property type="molecule type" value="Genomic_DNA"/>
</dbReference>
<accession>A0ABU5VXB1</accession>
<feature type="domain" description="Fibronectin type-III" evidence="2">
    <location>
        <begin position="44"/>
        <end position="127"/>
    </location>
</feature>
<dbReference type="PROSITE" id="PS51257">
    <property type="entry name" value="PROKAR_LIPOPROTEIN"/>
    <property type="match status" value="1"/>
</dbReference>
<dbReference type="InterPro" id="IPR003961">
    <property type="entry name" value="FN3_dom"/>
</dbReference>
<proteinExistence type="predicted"/>
<comment type="caution">
    <text evidence="3">The sequence shown here is derived from an EMBL/GenBank/DDBJ whole genome shotgun (WGS) entry which is preliminary data.</text>
</comment>
<dbReference type="SMART" id="SM00060">
    <property type="entry name" value="FN3"/>
    <property type="match status" value="3"/>
</dbReference>
<dbReference type="SUPFAM" id="SSF49265">
    <property type="entry name" value="Fibronectin type III"/>
    <property type="match status" value="2"/>
</dbReference>
<dbReference type="RefSeq" id="WP_323577823.1">
    <property type="nucleotide sequence ID" value="NZ_JAYGJQ010000002.1"/>
</dbReference>
<reference evidence="3 4" key="1">
    <citation type="submission" date="2023-11" db="EMBL/GenBank/DDBJ databases">
        <title>A Novel Polar Bacteriovorax (B. antarcticus) Isolated from the Biocrust in Antarctica.</title>
        <authorList>
            <person name="Mun W."/>
            <person name="Choi S.Y."/>
            <person name="Mitchell R.J."/>
        </authorList>
    </citation>
    <scope>NUCLEOTIDE SEQUENCE [LARGE SCALE GENOMIC DNA]</scope>
    <source>
        <strain evidence="3 4">PP10</strain>
    </source>
</reference>
<sequence>MKTNIAKIWMLATLLILASCVGTVADKDAQEASNQSTGDSSNVASFDGLSKAVPISQSKIELYFLPAEGDAANLIYEIYINNAPLPIKVTGNSLVANASGYYVFTVANLTMNSIYTFNMRAVKAGSNEALKLDPTKSISAITFKNETADFLGISSVTLGAGESGRDTVKIKWVPAVITGTNINPRITDPVAYEITYVTKTLGVQNINNVNYSAPGRSVVTIPYPIANPPALNRDSEYTITGLIPGETYYFQVRAIHKGYILYKSDVTYQRELNTRYIKVTTLNNTGLFDFNEALVNMTSPAGEAGLTNLNINWIPAGGEFKQYRVCYKKVANPNDAEPIVDYLTDLDIDILLSNTVACIPLDSNYTAYTLPSLTSYAYYQAKVIACRTYDCDSTNRIKSMLMQKRVVASVAPFNGVLTILNPTDETKLKEIKINFDSPVVSAGFLNKFTLYCYSSASDTDPVALPTDGSASTGTGKPSCDGIQILTPMPTSLAEYATLTQLEVKLPVIDASAKYCFSLLPSIYSPFLNQEDKSTAVIKCVTPEIKTPTIVQFPGRNNTCSISGKDVSINWPTPTGGLYTKFVVLYREKQSTSTFFNFPDAVNAFVTNNNSSYKWVDSLARNDVSLTLSNLIQGRTYNIGVLPYLEDGGVKRFAQYNVNIGECNLPLPTPKFKEWVDIFAIGPKEDGLTPATNTGAKKFIIETLDADGIPVDLKMLTADPKTPDTVNDPIASQKLSSVVFNGVYGSMDASEANPLFQYSNSGIVKIAWKDVSFYNETESMSTFITNPLYEATPGIKSQRKFGYKVYRSDDNQMTWVDLTKNSTQNKFQTIPNSGLLHPSNYSWQARNNKTAEVEKITFFTDYSVKFSKSVEEVDRARIYFYKVVPIFDGKELDYSSAGNSNHHIIRVTLPPRNMALVHRMMANRTICLEMDKDIDTTAGSHYSCEFNGLGSSGLSFPWAQGSTVYDIGGDLMIDRFELSCPFSRGDQNYTNSDSTFNLGKLVFKGLSAFGNPLKGCFNNTSYSGYEPGTGNAVVTANYNYNQTIPGDCFGNDDMSRASEGVCANPLYVNKYNYSYPGSIGEDLTPNCDQADYIGPNAYSMFNQNSRINTIEDASPTQSEFAAVYFSRSAYQRNSVIAHLGVREYMGGSGKKLASTSNSSQGNCSVNLNWVNSTGNYKPRWIPVNSLFERLKTPTTPPGGLNLYNKKISEVLTNDDLYDSTTVKAPTSDLMVSNRYKATSTLARVVTSNSAKLPPLEGLSPSDSNAICSTYKVQVGLETTARGFIPVDNKLHSKRLMRKKESTVAAAWPQTYDAAKVTQIETGNYIENSTENGCNSKTKILPDGTAQFTKKALLTTNFPHVAQVHPILMTGNSSRDQNGDNANTEKCTSRFGIQDIVGSLQEANSEQIFCDFSEDKLYLGTAKTVTQSVLYPSPTLDIYDPNALMAWVLSTPASGSCSIVEAGGAKTGTYLANGFFTSIYDFTGALASSVVSAPKAYDQKSVLTARNGDGTFLDFGQNNLAPKLSVKDSIATMDDNIADGITPSYSANYFSVALGIPLLCEKGCAGDAGDNTYFSADQICTNKDCNTMVPAPVVKNFPLNNSRFSNMGTGDINTETRLNSNNPNDGAFNYISGVKVEPDFNDNDYEYATAVPLTASPGPGNRTYYTIPRGQSLKMFTGGNYQQNSGRYSLFIHGQNLNDERSIGRGSGTRCAVLVNEDD</sequence>
<feature type="domain" description="Fibronectin type-III" evidence="2">
    <location>
        <begin position="152"/>
        <end position="260"/>
    </location>
</feature>
<dbReference type="Gene3D" id="2.60.40.10">
    <property type="entry name" value="Immunoglobulins"/>
    <property type="match status" value="1"/>
</dbReference>
<feature type="signal peptide" evidence="1">
    <location>
        <begin position="1"/>
        <end position="18"/>
    </location>
</feature>
<evidence type="ECO:0000256" key="1">
    <source>
        <dbReference type="SAM" id="SignalP"/>
    </source>
</evidence>
<gene>
    <name evidence="3" type="ORF">SHI21_15825</name>
</gene>
<dbReference type="Proteomes" id="UP001302274">
    <property type="component" value="Unassembled WGS sequence"/>
</dbReference>
<dbReference type="InterPro" id="IPR036116">
    <property type="entry name" value="FN3_sf"/>
</dbReference>
<keyword evidence="4" id="KW-1185">Reference proteome</keyword>